<comment type="subcellular location">
    <subcellularLocation>
        <location evidence="1 14">Cytoplasm</location>
    </subcellularLocation>
</comment>
<dbReference type="GO" id="GO:0008763">
    <property type="term" value="F:UDP-N-acetylmuramate-L-alanine ligase activity"/>
    <property type="evidence" value="ECO:0007669"/>
    <property type="project" value="UniProtKB-UniRule"/>
</dbReference>
<evidence type="ECO:0000256" key="6">
    <source>
        <dbReference type="ARBA" id="ARBA00022618"/>
    </source>
</evidence>
<dbReference type="InterPro" id="IPR013221">
    <property type="entry name" value="Mur_ligase_cen"/>
</dbReference>
<evidence type="ECO:0000313" key="18">
    <source>
        <dbReference type="EMBL" id="AJW31092.1"/>
    </source>
</evidence>
<dbReference type="SUPFAM" id="SSF53244">
    <property type="entry name" value="MurD-like peptide ligases, peptide-binding domain"/>
    <property type="match status" value="1"/>
</dbReference>
<dbReference type="Gene3D" id="3.40.1190.10">
    <property type="entry name" value="Mur-like, catalytic domain"/>
    <property type="match status" value="1"/>
</dbReference>
<keyword evidence="6 14" id="KW-0132">Cell division</keyword>
<sequence length="494" mass="55517">MKSYLSLDTEAKLKNSNELPHHIHFIGIGGIGMSGLAMILAKNGYSISGSDQKKSQTLEELARGEIHIFQTQKESNIDEIFKVHGKNILIVRSSAIRENNLELCKAKKYNLTINHRSEILAFLIEQKRSIIVSGSHGKTTTSTFIATLLSFAKRNPTAIIGGIVPLYKKNYNFSDGELLIAEADESDGSLVKFNPNIGLITNLELEHVDHYLNLEDLIKTMKQFAQKCENLIINYDCKNLKNNIQTSKLFSIQKINNIDFALIPKESNGCEISAEYYEKEKFIDIINIPVPGIHNLSNAVAAIAACRIAGIPFKDIKKGIAYLQLPLRRFDYKGLWKNRLIVEDYAHHPSEIDAAISIASTIIKTKNNLSQISPKRLVTIFQPHRFSRTKKFQKEFAKSLSKSDLVFISPIYSAGEDKIEGINNKSIGYELKKLKPNLEIYTPDNNQNLIKLIKENTIEKDLILIMGAGDINIICENLFLELINNKSIRSNSAA</sequence>
<dbReference type="Gene3D" id="3.90.190.20">
    <property type="entry name" value="Mur ligase, C-terminal domain"/>
    <property type="match status" value="1"/>
</dbReference>
<evidence type="ECO:0000256" key="12">
    <source>
        <dbReference type="ARBA" id="ARBA00023316"/>
    </source>
</evidence>
<dbReference type="NCBIfam" id="TIGR01082">
    <property type="entry name" value="murC"/>
    <property type="match status" value="1"/>
</dbReference>
<dbReference type="SUPFAM" id="SSF51984">
    <property type="entry name" value="MurCD N-terminal domain"/>
    <property type="match status" value="1"/>
</dbReference>
<keyword evidence="9 14" id="KW-0133">Cell shape</keyword>
<dbReference type="GO" id="GO:0008360">
    <property type="term" value="P:regulation of cell shape"/>
    <property type="evidence" value="ECO:0007669"/>
    <property type="project" value="UniProtKB-KW"/>
</dbReference>
<dbReference type="Pfam" id="PF01225">
    <property type="entry name" value="Mur_ligase"/>
    <property type="match status" value="1"/>
</dbReference>
<evidence type="ECO:0000256" key="4">
    <source>
        <dbReference type="ARBA" id="ARBA00022490"/>
    </source>
</evidence>
<evidence type="ECO:0000256" key="2">
    <source>
        <dbReference type="ARBA" id="ARBA00004752"/>
    </source>
</evidence>
<evidence type="ECO:0000256" key="1">
    <source>
        <dbReference type="ARBA" id="ARBA00004496"/>
    </source>
</evidence>
<dbReference type="GO" id="GO:0009252">
    <property type="term" value="P:peptidoglycan biosynthetic process"/>
    <property type="evidence" value="ECO:0007669"/>
    <property type="project" value="UniProtKB-UniRule"/>
</dbReference>
<evidence type="ECO:0000256" key="8">
    <source>
        <dbReference type="ARBA" id="ARBA00022840"/>
    </source>
</evidence>
<proteinExistence type="inferred from homology"/>
<keyword evidence="8 14" id="KW-0067">ATP-binding</keyword>
<dbReference type="PANTHER" id="PTHR43445:SF3">
    <property type="entry name" value="UDP-N-ACETYLMURAMATE--L-ALANINE LIGASE"/>
    <property type="match status" value="1"/>
</dbReference>
<organism evidence="18">
    <name type="scientific">Prochlorococcus marinus str. P0903-H212</name>
    <dbReference type="NCBI Taxonomy" id="1622208"/>
    <lineage>
        <taxon>Bacteria</taxon>
        <taxon>Bacillati</taxon>
        <taxon>Cyanobacteriota</taxon>
        <taxon>Cyanophyceae</taxon>
        <taxon>Synechococcales</taxon>
        <taxon>Prochlorococcaceae</taxon>
        <taxon>Prochlorococcus</taxon>
    </lineage>
</organism>
<comment type="similarity">
    <text evidence="14">Belongs to the MurCDEF family.</text>
</comment>
<feature type="domain" description="Mur ligase central" evidence="17">
    <location>
        <begin position="132"/>
        <end position="306"/>
    </location>
</feature>
<dbReference type="GO" id="GO:0071555">
    <property type="term" value="P:cell wall organization"/>
    <property type="evidence" value="ECO:0007669"/>
    <property type="project" value="UniProtKB-KW"/>
</dbReference>
<evidence type="ECO:0000256" key="5">
    <source>
        <dbReference type="ARBA" id="ARBA00022598"/>
    </source>
</evidence>
<evidence type="ECO:0000256" key="11">
    <source>
        <dbReference type="ARBA" id="ARBA00023306"/>
    </source>
</evidence>
<evidence type="ECO:0000256" key="9">
    <source>
        <dbReference type="ARBA" id="ARBA00022960"/>
    </source>
</evidence>
<dbReference type="GO" id="GO:0051301">
    <property type="term" value="P:cell division"/>
    <property type="evidence" value="ECO:0007669"/>
    <property type="project" value="UniProtKB-KW"/>
</dbReference>
<keyword evidence="12 14" id="KW-0961">Cell wall biogenesis/degradation</keyword>
<evidence type="ECO:0000259" key="16">
    <source>
        <dbReference type="Pfam" id="PF02875"/>
    </source>
</evidence>
<keyword evidence="5 14" id="KW-0436">Ligase</keyword>
<comment type="pathway">
    <text evidence="2 14">Cell wall biogenesis; peptidoglycan biosynthesis.</text>
</comment>
<dbReference type="Pfam" id="PF08245">
    <property type="entry name" value="Mur_ligase_M"/>
    <property type="match status" value="1"/>
</dbReference>
<feature type="domain" description="Mur ligase C-terminal" evidence="16">
    <location>
        <begin position="328"/>
        <end position="469"/>
    </location>
</feature>
<dbReference type="InterPro" id="IPR005758">
    <property type="entry name" value="UDP-N-AcMur_Ala_ligase_MurC"/>
</dbReference>
<dbReference type="InterPro" id="IPR050061">
    <property type="entry name" value="MurCDEF_pg_biosynth"/>
</dbReference>
<evidence type="ECO:0000256" key="10">
    <source>
        <dbReference type="ARBA" id="ARBA00022984"/>
    </source>
</evidence>
<dbReference type="GO" id="GO:0005737">
    <property type="term" value="C:cytoplasm"/>
    <property type="evidence" value="ECO:0007669"/>
    <property type="project" value="UniProtKB-SubCell"/>
</dbReference>
<evidence type="ECO:0000256" key="13">
    <source>
        <dbReference type="ARBA" id="ARBA00047833"/>
    </source>
</evidence>
<dbReference type="InterPro" id="IPR004101">
    <property type="entry name" value="Mur_ligase_C"/>
</dbReference>
<feature type="binding site" evidence="14">
    <location>
        <begin position="134"/>
        <end position="140"/>
    </location>
    <ligand>
        <name>ATP</name>
        <dbReference type="ChEBI" id="CHEBI:30616"/>
    </ligand>
</feature>
<dbReference type="SUPFAM" id="SSF53623">
    <property type="entry name" value="MurD-like peptide ligases, catalytic domain"/>
    <property type="match status" value="1"/>
</dbReference>
<accession>A0A0D5A3N5</accession>
<dbReference type="InterPro" id="IPR000713">
    <property type="entry name" value="Mur_ligase_N"/>
</dbReference>
<gene>
    <name evidence="14" type="primary">murC</name>
    <name evidence="18" type="ORF">FA03_0263</name>
</gene>
<evidence type="ECO:0000259" key="17">
    <source>
        <dbReference type="Pfam" id="PF08245"/>
    </source>
</evidence>
<reference evidence="18" key="1">
    <citation type="submission" date="2014-06" db="EMBL/GenBank/DDBJ databases">
        <authorList>
            <person name="Berube P.M."/>
        </authorList>
    </citation>
    <scope>NUCLEOTIDE SEQUENCE</scope>
    <source>
        <strain evidence="18">P0903-H212</strain>
    </source>
</reference>
<comment type="catalytic activity">
    <reaction evidence="13 14">
        <text>UDP-N-acetyl-alpha-D-muramate + L-alanine + ATP = UDP-N-acetyl-alpha-D-muramoyl-L-alanine + ADP + phosphate + H(+)</text>
        <dbReference type="Rhea" id="RHEA:23372"/>
        <dbReference type="ChEBI" id="CHEBI:15378"/>
        <dbReference type="ChEBI" id="CHEBI:30616"/>
        <dbReference type="ChEBI" id="CHEBI:43474"/>
        <dbReference type="ChEBI" id="CHEBI:57972"/>
        <dbReference type="ChEBI" id="CHEBI:70757"/>
        <dbReference type="ChEBI" id="CHEBI:83898"/>
        <dbReference type="ChEBI" id="CHEBI:456216"/>
        <dbReference type="EC" id="6.3.2.8"/>
    </reaction>
</comment>
<comment type="function">
    <text evidence="14">Cell wall formation.</text>
</comment>
<keyword evidence="4 14" id="KW-0963">Cytoplasm</keyword>
<dbReference type="InterPro" id="IPR036615">
    <property type="entry name" value="Mur_ligase_C_dom_sf"/>
</dbReference>
<protein>
    <recommendedName>
        <fullName evidence="3 14">UDP-N-acetylmuramate--L-alanine ligase</fullName>
        <ecNumber evidence="3 14">6.3.2.8</ecNumber>
    </recommendedName>
    <alternativeName>
        <fullName evidence="14">UDP-N-acetylmuramoyl-L-alanine synthetase</fullName>
    </alternativeName>
</protein>
<name>A0A0D5A3N5_PROMR</name>
<evidence type="ECO:0000256" key="7">
    <source>
        <dbReference type="ARBA" id="ARBA00022741"/>
    </source>
</evidence>
<dbReference type="UniPathway" id="UPA00219"/>
<dbReference type="GO" id="GO:0005524">
    <property type="term" value="F:ATP binding"/>
    <property type="evidence" value="ECO:0007669"/>
    <property type="project" value="UniProtKB-UniRule"/>
</dbReference>
<keyword evidence="10 14" id="KW-0573">Peptidoglycan synthesis</keyword>
<evidence type="ECO:0000256" key="3">
    <source>
        <dbReference type="ARBA" id="ARBA00012211"/>
    </source>
</evidence>
<dbReference type="PANTHER" id="PTHR43445">
    <property type="entry name" value="UDP-N-ACETYLMURAMATE--L-ALANINE LIGASE-RELATED"/>
    <property type="match status" value="1"/>
</dbReference>
<dbReference type="AlphaFoldDB" id="A0A0D5A3N5"/>
<evidence type="ECO:0000256" key="14">
    <source>
        <dbReference type="HAMAP-Rule" id="MF_00046"/>
    </source>
</evidence>
<feature type="domain" description="Mur ligase N-terminal catalytic" evidence="15">
    <location>
        <begin position="22"/>
        <end position="127"/>
    </location>
</feature>
<dbReference type="EMBL" id="KJ947871">
    <property type="protein sequence ID" value="AJW31092.1"/>
    <property type="molecule type" value="Genomic_DNA"/>
</dbReference>
<evidence type="ECO:0000259" key="15">
    <source>
        <dbReference type="Pfam" id="PF01225"/>
    </source>
</evidence>
<dbReference type="HAMAP" id="MF_00046">
    <property type="entry name" value="MurC"/>
    <property type="match status" value="1"/>
</dbReference>
<keyword evidence="7 14" id="KW-0547">Nucleotide-binding</keyword>
<dbReference type="Pfam" id="PF02875">
    <property type="entry name" value="Mur_ligase_C"/>
    <property type="match status" value="1"/>
</dbReference>
<dbReference type="Gene3D" id="3.40.50.720">
    <property type="entry name" value="NAD(P)-binding Rossmann-like Domain"/>
    <property type="match status" value="1"/>
</dbReference>
<dbReference type="InterPro" id="IPR036565">
    <property type="entry name" value="Mur-like_cat_sf"/>
</dbReference>
<keyword evidence="11 14" id="KW-0131">Cell cycle</keyword>
<dbReference type="EC" id="6.3.2.8" evidence="3 14"/>